<gene>
    <name evidence="1" type="ORF">AFUS01_LOCUS23708</name>
</gene>
<comment type="caution">
    <text evidence="1">The sequence shown here is derived from an EMBL/GenBank/DDBJ whole genome shotgun (WGS) entry which is preliminary data.</text>
</comment>
<reference evidence="1" key="1">
    <citation type="submission" date="2021-06" db="EMBL/GenBank/DDBJ databases">
        <authorList>
            <person name="Hodson N. C."/>
            <person name="Mongue J. A."/>
            <person name="Jaron S. K."/>
        </authorList>
    </citation>
    <scope>NUCLEOTIDE SEQUENCE</scope>
</reference>
<protein>
    <submittedName>
        <fullName evidence="1">Uncharacterized protein</fullName>
    </submittedName>
</protein>
<dbReference type="AlphaFoldDB" id="A0A8J2KZU5"/>
<keyword evidence="2" id="KW-1185">Reference proteome</keyword>
<dbReference type="EMBL" id="CAJVCH010288156">
    <property type="protein sequence ID" value="CAG7785058.1"/>
    <property type="molecule type" value="Genomic_DNA"/>
</dbReference>
<evidence type="ECO:0000313" key="2">
    <source>
        <dbReference type="Proteomes" id="UP000708208"/>
    </source>
</evidence>
<organism evidence="1 2">
    <name type="scientific">Allacma fusca</name>
    <dbReference type="NCBI Taxonomy" id="39272"/>
    <lineage>
        <taxon>Eukaryota</taxon>
        <taxon>Metazoa</taxon>
        <taxon>Ecdysozoa</taxon>
        <taxon>Arthropoda</taxon>
        <taxon>Hexapoda</taxon>
        <taxon>Collembola</taxon>
        <taxon>Symphypleona</taxon>
        <taxon>Sminthuridae</taxon>
        <taxon>Allacma</taxon>
    </lineage>
</organism>
<evidence type="ECO:0000313" key="1">
    <source>
        <dbReference type="EMBL" id="CAG7785058.1"/>
    </source>
</evidence>
<accession>A0A8J2KZU5</accession>
<sequence length="176" mass="19318">MYMNFFLAEGQKSDILDPTLRKRKNSPSPSEAVMVTPTHANGLAVPTDDREYRTVNHDVVAVGNSLSSINSILGAPENLARTINTVPNANTDSVDITEITATITYLSFPFCIESNYIANPEIRIFDGHIIPGDDAPNTKSASDIYASVRQLAYTGYHPTKGLYAVYYPNYNPGKQN</sequence>
<name>A0A8J2KZU5_9HEXA</name>
<dbReference type="Proteomes" id="UP000708208">
    <property type="component" value="Unassembled WGS sequence"/>
</dbReference>
<proteinExistence type="predicted"/>